<dbReference type="InterPro" id="IPR010359">
    <property type="entry name" value="IrrE_HExxH"/>
</dbReference>
<feature type="domain" description="IrrE N-terminal-like" evidence="1">
    <location>
        <begin position="45"/>
        <end position="114"/>
    </location>
</feature>
<evidence type="ECO:0000259" key="1">
    <source>
        <dbReference type="Pfam" id="PF06114"/>
    </source>
</evidence>
<evidence type="ECO:0000313" key="2">
    <source>
        <dbReference type="EMBL" id="QEK13744.1"/>
    </source>
</evidence>
<protein>
    <submittedName>
        <fullName evidence="2">ImmA/IrrE family metallo-endopeptidase</fullName>
    </submittedName>
</protein>
<dbReference type="KEGG" id="crs:FQB35_15575"/>
<dbReference type="RefSeq" id="WP_148810915.1">
    <property type="nucleotide sequence ID" value="NZ_CP042244.1"/>
</dbReference>
<dbReference type="Pfam" id="PF06114">
    <property type="entry name" value="Peptidase_M78"/>
    <property type="match status" value="1"/>
</dbReference>
<dbReference type="EMBL" id="CP042244">
    <property type="protein sequence ID" value="QEK13744.1"/>
    <property type="molecule type" value="Genomic_DNA"/>
</dbReference>
<geneLocation type="plasmid" evidence="3">
    <name>pct01</name>
</geneLocation>
<organism evidence="2 3">
    <name type="scientific">Crassaminicella thermophila</name>
    <dbReference type="NCBI Taxonomy" id="2599308"/>
    <lineage>
        <taxon>Bacteria</taxon>
        <taxon>Bacillati</taxon>
        <taxon>Bacillota</taxon>
        <taxon>Clostridia</taxon>
        <taxon>Eubacteriales</taxon>
        <taxon>Clostridiaceae</taxon>
        <taxon>Crassaminicella</taxon>
    </lineage>
</organism>
<dbReference type="OrthoDB" id="9816277at2"/>
<keyword evidence="2" id="KW-0614">Plasmid</keyword>
<sequence>MYSWINNCILGLYDLYATKDVYELYDCIEIKITKLDKQSILLQGNEAYYCRNYFGNEIVFIRNDLNIEYEKFVLAHELGHAILHTNIFTVAYNNCLTNRDKIEIQADYFAIKLLEIDINSIEYDGFTIEQIASALNLPIRCLKIFRKDE</sequence>
<evidence type="ECO:0000313" key="3">
    <source>
        <dbReference type="Proteomes" id="UP000324646"/>
    </source>
</evidence>
<accession>A0A5C0SK55</accession>
<dbReference type="AlphaFoldDB" id="A0A5C0SK55"/>
<gene>
    <name evidence="2" type="ORF">FQB35_15575</name>
</gene>
<reference evidence="2 3" key="1">
    <citation type="submission" date="2019-07" db="EMBL/GenBank/DDBJ databases">
        <title>Complete genome of Crassaminicella thermophila SY095.</title>
        <authorList>
            <person name="Li X."/>
        </authorList>
    </citation>
    <scope>NUCLEOTIDE SEQUENCE [LARGE SCALE GENOMIC DNA]</scope>
    <source>
        <strain evidence="2 3">SY095</strain>
        <plasmid evidence="3">pct01</plasmid>
    </source>
</reference>
<dbReference type="Proteomes" id="UP000324646">
    <property type="component" value="Plasmid pCT01"/>
</dbReference>
<keyword evidence="3" id="KW-1185">Reference proteome</keyword>
<dbReference type="Gene3D" id="1.10.10.2910">
    <property type="match status" value="1"/>
</dbReference>
<name>A0A5C0SK55_CRATE</name>
<proteinExistence type="predicted"/>